<dbReference type="EC" id="2.7.7.65" evidence="3"/>
<dbReference type="GO" id="GO:0052621">
    <property type="term" value="F:diguanylate cyclase activity"/>
    <property type="evidence" value="ECO:0007669"/>
    <property type="project" value="UniProtKB-EC"/>
</dbReference>
<dbReference type="Gene3D" id="3.30.450.40">
    <property type="match status" value="1"/>
</dbReference>
<dbReference type="InterPro" id="IPR029787">
    <property type="entry name" value="Nucleotide_cyclase"/>
</dbReference>
<comment type="caution">
    <text evidence="3">The sequence shown here is derived from an EMBL/GenBank/DDBJ whole genome shotgun (WGS) entry which is preliminary data.</text>
</comment>
<sequence>MMNVSRKEWIAFLLWLFIVPTFVYIGYSDFPYFDIDYGFIIVNFVMLIIAMSVVFQISSVNLSVERWIIFVVFFQYGFFAEMIFMQFALLLSQFLRKSNLPAFYRFTTNSLMFGIVSIISATTFHLVGGRLTDMSTWGFVVAALVYALSYSFFNSFVLYLMLKLEKTSADMVKKISIWDFTMTMIVLPLAIAYSLLTDIIGAFSVLLLGAPFLFILLIIRKFAFSDELNNKLSSAVEIGHELTESLKTSEVVKVFTKKLRDVVNYDQAYILDVRHGNELLLLVCSEAGSISSKAEFFEFHSDAFRTLSTTSIETFKSNRDVQSLEHLKFSSAVQSVMTAPILRAGRVEGFVVLTSFRKNFFEELDKKMVGLLNGYFETSIMKAFHYEQTIAKSEVCGLTKLSNYRYLKKQLREEMNRFENKELETLSTIIMDIDHFKSINDTYGHQSGNEILIEFAKLLKKYETEGSTLARYGGEEFVLLLPDLSKEEAIRLAEGIRTEVETHLFRITSDLSEDYQSTAVHVTVSLGVSSIPEDTQSENSLLRNADRALYIGGKQAGRNRVGVYEADGRQAVEI</sequence>
<accession>A0ABU4FY66</accession>
<dbReference type="SMART" id="SM00267">
    <property type="entry name" value="GGDEF"/>
    <property type="match status" value="1"/>
</dbReference>
<dbReference type="EMBL" id="JAUBDH010000003">
    <property type="protein sequence ID" value="MDW0109653.1"/>
    <property type="molecule type" value="Genomic_DNA"/>
</dbReference>
<dbReference type="PROSITE" id="PS50887">
    <property type="entry name" value="GGDEF"/>
    <property type="match status" value="1"/>
</dbReference>
<dbReference type="InterPro" id="IPR050469">
    <property type="entry name" value="Diguanylate_Cyclase"/>
</dbReference>
<feature type="transmembrane region" description="Helical" evidence="1">
    <location>
        <begin position="12"/>
        <end position="30"/>
    </location>
</feature>
<dbReference type="SUPFAM" id="SSF55781">
    <property type="entry name" value="GAF domain-like"/>
    <property type="match status" value="1"/>
</dbReference>
<dbReference type="InterPro" id="IPR029016">
    <property type="entry name" value="GAF-like_dom_sf"/>
</dbReference>
<gene>
    <name evidence="3" type="ORF">QT716_06240</name>
</gene>
<feature type="transmembrane region" description="Helical" evidence="1">
    <location>
        <begin position="67"/>
        <end position="91"/>
    </location>
</feature>
<evidence type="ECO:0000256" key="1">
    <source>
        <dbReference type="SAM" id="Phobius"/>
    </source>
</evidence>
<keyword evidence="3" id="KW-0548">Nucleotidyltransferase</keyword>
<dbReference type="PANTHER" id="PTHR45138:SF9">
    <property type="entry name" value="DIGUANYLATE CYCLASE DGCM-RELATED"/>
    <property type="match status" value="1"/>
</dbReference>
<keyword evidence="1" id="KW-1133">Transmembrane helix</keyword>
<proteinExistence type="predicted"/>
<feature type="transmembrane region" description="Helical" evidence="1">
    <location>
        <begin position="37"/>
        <end position="55"/>
    </location>
</feature>
<feature type="transmembrane region" description="Helical" evidence="1">
    <location>
        <begin position="174"/>
        <end position="193"/>
    </location>
</feature>
<keyword evidence="1" id="KW-0812">Transmembrane</keyword>
<dbReference type="CDD" id="cd01949">
    <property type="entry name" value="GGDEF"/>
    <property type="match status" value="1"/>
</dbReference>
<feature type="transmembrane region" description="Helical" evidence="1">
    <location>
        <begin position="139"/>
        <end position="162"/>
    </location>
</feature>
<reference evidence="3 4" key="1">
    <citation type="submission" date="2023-06" db="EMBL/GenBank/DDBJ databases">
        <title>Sporosarcina sp. nov., isolated from Korean traditional fermented seafood 'Jeotgal'.</title>
        <authorList>
            <person name="Yang A.-I."/>
            <person name="Shin N.-R."/>
        </authorList>
    </citation>
    <scope>NUCLEOTIDE SEQUENCE [LARGE SCALE GENOMIC DNA]</scope>
    <source>
        <strain evidence="3 4">KCTC3840</strain>
    </source>
</reference>
<keyword evidence="3" id="KW-0808">Transferase</keyword>
<dbReference type="PANTHER" id="PTHR45138">
    <property type="entry name" value="REGULATORY COMPONENTS OF SENSORY TRANSDUCTION SYSTEM"/>
    <property type="match status" value="1"/>
</dbReference>
<dbReference type="RefSeq" id="WP_317935199.1">
    <property type="nucleotide sequence ID" value="NZ_JAUBDH010000003.1"/>
</dbReference>
<keyword evidence="4" id="KW-1185">Reference proteome</keyword>
<evidence type="ECO:0000259" key="2">
    <source>
        <dbReference type="PROSITE" id="PS50887"/>
    </source>
</evidence>
<dbReference type="SUPFAM" id="SSF55073">
    <property type="entry name" value="Nucleotide cyclase"/>
    <property type="match status" value="1"/>
</dbReference>
<dbReference type="InterPro" id="IPR000160">
    <property type="entry name" value="GGDEF_dom"/>
</dbReference>
<evidence type="ECO:0000313" key="4">
    <source>
        <dbReference type="Proteomes" id="UP001280629"/>
    </source>
</evidence>
<feature type="transmembrane region" description="Helical" evidence="1">
    <location>
        <begin position="199"/>
        <end position="219"/>
    </location>
</feature>
<protein>
    <submittedName>
        <fullName evidence="3">GGDEF domain-containing protein</fullName>
        <ecNumber evidence="3">2.7.7.65</ecNumber>
    </submittedName>
</protein>
<dbReference type="Proteomes" id="UP001280629">
    <property type="component" value="Unassembled WGS sequence"/>
</dbReference>
<feature type="transmembrane region" description="Helical" evidence="1">
    <location>
        <begin position="103"/>
        <end position="127"/>
    </location>
</feature>
<feature type="domain" description="GGDEF" evidence="2">
    <location>
        <begin position="424"/>
        <end position="566"/>
    </location>
</feature>
<name>A0ABU4FY66_9BACL</name>
<organism evidence="3 4">
    <name type="scientific">Sporosarcina aquimarina</name>
    <dbReference type="NCBI Taxonomy" id="114975"/>
    <lineage>
        <taxon>Bacteria</taxon>
        <taxon>Bacillati</taxon>
        <taxon>Bacillota</taxon>
        <taxon>Bacilli</taxon>
        <taxon>Bacillales</taxon>
        <taxon>Caryophanaceae</taxon>
        <taxon>Sporosarcina</taxon>
    </lineage>
</organism>
<keyword evidence="1" id="KW-0472">Membrane</keyword>
<dbReference type="InterPro" id="IPR043128">
    <property type="entry name" value="Rev_trsase/Diguanyl_cyclase"/>
</dbReference>
<dbReference type="NCBIfam" id="TIGR00254">
    <property type="entry name" value="GGDEF"/>
    <property type="match status" value="1"/>
</dbReference>
<dbReference type="Pfam" id="PF00990">
    <property type="entry name" value="GGDEF"/>
    <property type="match status" value="1"/>
</dbReference>
<evidence type="ECO:0000313" key="3">
    <source>
        <dbReference type="EMBL" id="MDW0109653.1"/>
    </source>
</evidence>
<dbReference type="Gene3D" id="3.30.70.270">
    <property type="match status" value="1"/>
</dbReference>